<dbReference type="AlphaFoldDB" id="A0A386UU84"/>
<evidence type="ECO:0000313" key="5">
    <source>
        <dbReference type="Proteomes" id="UP000324507"/>
    </source>
</evidence>
<feature type="signal peptide" evidence="1">
    <location>
        <begin position="1"/>
        <end position="20"/>
    </location>
</feature>
<dbReference type="RefSeq" id="WP_120444812.1">
    <property type="nucleotide sequence ID" value="NZ_CALTWI010000058.1"/>
</dbReference>
<dbReference type="EMBL" id="CP044078">
    <property type="protein sequence ID" value="QEU06541.1"/>
    <property type="molecule type" value="Genomic_DNA"/>
</dbReference>
<evidence type="ECO:0000313" key="3">
    <source>
        <dbReference type="EMBL" id="QEU06541.1"/>
    </source>
</evidence>
<name>A0A386UU84_9RHOB</name>
<dbReference type="PROSITE" id="PS51257">
    <property type="entry name" value="PROKAR_LIPOPROTEIN"/>
    <property type="match status" value="1"/>
</dbReference>
<reference evidence="3 5" key="3">
    <citation type="submission" date="2019-09" db="EMBL/GenBank/DDBJ databases">
        <title>FDA dAtabase for Regulatory Grade micrObial Sequences (FDA-ARGOS): Supporting development and validation of Infectious Disease Dx tests.</title>
        <authorList>
            <person name="Sciortino C."/>
            <person name="Tallon L."/>
            <person name="Sadzewicz L."/>
            <person name="Vavikolanu K."/>
            <person name="Mehta A."/>
            <person name="Aluvathingal J."/>
            <person name="Nadendla S."/>
            <person name="Nandy P."/>
            <person name="Geyer C."/>
            <person name="Yan Y."/>
            <person name="Sichtig H."/>
        </authorList>
    </citation>
    <scope>NUCLEOTIDE SEQUENCE [LARGE SCALE GENOMIC DNA]</scope>
    <source>
        <strain evidence="3 5">FDAARGOS_643</strain>
        <plasmid evidence="3 5">unnamed1</plasmid>
    </source>
</reference>
<evidence type="ECO:0008006" key="6">
    <source>
        <dbReference type="Google" id="ProtNLM"/>
    </source>
</evidence>
<reference evidence="4" key="2">
    <citation type="submission" date="2018-07" db="EMBL/GenBank/DDBJ databases">
        <title>Genome Structure of the Opportunistic Pathogen Paracoccus yeei (Alphaproteobacteria) and Identification of Putative Virulence Factors.</title>
        <authorList>
            <person name="Lasek R."/>
            <person name="Szuplewska M."/>
            <person name="Mitura M."/>
            <person name="Decewicz P."/>
            <person name="Chmielowska C."/>
            <person name="Pawlot A."/>
            <person name="Sentkowska D."/>
            <person name="Czarnecki J."/>
            <person name="Bartosik D."/>
        </authorList>
    </citation>
    <scope>NUCLEOTIDE SEQUENCE [LARGE SCALE GENOMIC DNA]</scope>
    <source>
        <strain evidence="4">CCUG 32053</strain>
        <plasmid evidence="4">pyee3</plasmid>
    </source>
</reference>
<keyword evidence="2" id="KW-0614">Plasmid</keyword>
<protein>
    <recommendedName>
        <fullName evidence="6">Lipoprotein SmpA/OmlA domain-containing protein</fullName>
    </recommendedName>
</protein>
<proteinExistence type="predicted"/>
<gene>
    <name evidence="3" type="ORF">FOB51_00235</name>
    <name evidence="2" type="ORF">PY32053_04302</name>
</gene>
<evidence type="ECO:0000256" key="1">
    <source>
        <dbReference type="SAM" id="SignalP"/>
    </source>
</evidence>
<geneLocation type="plasmid" evidence="3">
    <name>unnamed1</name>
</geneLocation>
<keyword evidence="1" id="KW-0732">Signal</keyword>
<dbReference type="Proteomes" id="UP000272010">
    <property type="component" value="Plasmid pYEE3"/>
</dbReference>
<evidence type="ECO:0000313" key="2">
    <source>
        <dbReference type="EMBL" id="AYF03829.1"/>
    </source>
</evidence>
<reference evidence="2" key="1">
    <citation type="journal article" date="2018" name="Front. Microbiol.">
        <title>Genome Structure of the Opportunistic Pathogen Paracoccus yeei (Alphaproteobacteria) and Identification of Putative Virulence Factors.</title>
        <authorList>
            <person name="Lasek R."/>
            <person name="Szuplewska M."/>
            <person name="Mitura M."/>
            <person name="Decewicz P."/>
            <person name="Chmielowska C."/>
            <person name="Pawlot A."/>
            <person name="Sentkowska D."/>
            <person name="Czarnecki J."/>
            <person name="Bartosik D."/>
        </authorList>
    </citation>
    <scope>NUCLEOTIDE SEQUENCE</scope>
    <source>
        <strain evidence="2">CCUG 32053</strain>
        <plasmid evidence="2">pYEE3</plasmid>
    </source>
</reference>
<dbReference type="Proteomes" id="UP000324507">
    <property type="component" value="Plasmid unnamed1"/>
</dbReference>
<evidence type="ECO:0000313" key="4">
    <source>
        <dbReference type="Proteomes" id="UP000272010"/>
    </source>
</evidence>
<geneLocation type="plasmid" evidence="4">
    <name>pyee3</name>
</geneLocation>
<feature type="chain" id="PRO_5036073416" description="Lipoprotein SmpA/OmlA domain-containing protein" evidence="1">
    <location>
        <begin position="21"/>
        <end position="90"/>
    </location>
</feature>
<accession>A0A386UU84</accession>
<dbReference type="EMBL" id="CP031081">
    <property type="protein sequence ID" value="AYF03829.1"/>
    <property type="molecule type" value="Genomic_DNA"/>
</dbReference>
<sequence>MQKNTTAIAVTLLVAAGCTAPTVESSTAQTSLYPIPDAVVALAGPNQDLTTATLVAEDDCYWYYHVGPVERTLVPLRAANGNHICNARQS</sequence>
<geneLocation type="plasmid" evidence="2">
    <name>pYEE3</name>
</geneLocation>
<organism evidence="2 4">
    <name type="scientific">Paracoccus yeei</name>
    <dbReference type="NCBI Taxonomy" id="147645"/>
    <lineage>
        <taxon>Bacteria</taxon>
        <taxon>Pseudomonadati</taxon>
        <taxon>Pseudomonadota</taxon>
        <taxon>Alphaproteobacteria</taxon>
        <taxon>Rhodobacterales</taxon>
        <taxon>Paracoccaceae</taxon>
        <taxon>Paracoccus</taxon>
    </lineage>
</organism>